<evidence type="ECO:0000313" key="6">
    <source>
        <dbReference type="Proteomes" id="UP000036932"/>
    </source>
</evidence>
<name>A0A0M1P063_9BACL</name>
<evidence type="ECO:0000256" key="1">
    <source>
        <dbReference type="ARBA" id="ARBA00001946"/>
    </source>
</evidence>
<feature type="domain" description="Nudix hydrolase" evidence="4">
    <location>
        <begin position="4"/>
        <end position="134"/>
    </location>
</feature>
<dbReference type="AlphaFoldDB" id="A0A0M1P063"/>
<dbReference type="PANTHER" id="PTHR43046:SF2">
    <property type="entry name" value="8-OXO-DGTP DIPHOSPHATASE-RELATED"/>
    <property type="match status" value="1"/>
</dbReference>
<protein>
    <submittedName>
        <fullName evidence="5">DNA mismatch repair protein MutT</fullName>
    </submittedName>
</protein>
<dbReference type="Gene3D" id="3.90.79.10">
    <property type="entry name" value="Nucleoside Triphosphate Pyrophosphohydrolase"/>
    <property type="match status" value="1"/>
</dbReference>
<dbReference type="PROSITE" id="PS00893">
    <property type="entry name" value="NUDIX_BOX"/>
    <property type="match status" value="1"/>
</dbReference>
<keyword evidence="6" id="KW-1185">Reference proteome</keyword>
<accession>A0A0M1P063</accession>
<dbReference type="GO" id="GO:0016787">
    <property type="term" value="F:hydrolase activity"/>
    <property type="evidence" value="ECO:0007669"/>
    <property type="project" value="UniProtKB-KW"/>
</dbReference>
<dbReference type="RefSeq" id="WP_054400939.1">
    <property type="nucleotide sequence ID" value="NZ_LIUT01000001.1"/>
</dbReference>
<dbReference type="Proteomes" id="UP000036932">
    <property type="component" value="Unassembled WGS sequence"/>
</dbReference>
<comment type="cofactor">
    <cofactor evidence="1">
        <name>Mg(2+)</name>
        <dbReference type="ChEBI" id="CHEBI:18420"/>
    </cofactor>
</comment>
<organism evidence="5 6">
    <name type="scientific">Paenibacillus solani</name>
    <dbReference type="NCBI Taxonomy" id="1705565"/>
    <lineage>
        <taxon>Bacteria</taxon>
        <taxon>Bacillati</taxon>
        <taxon>Bacillota</taxon>
        <taxon>Bacilli</taxon>
        <taxon>Bacillales</taxon>
        <taxon>Paenibacillaceae</taxon>
        <taxon>Paenibacillus</taxon>
    </lineage>
</organism>
<keyword evidence="2 3" id="KW-0378">Hydrolase</keyword>
<comment type="caution">
    <text evidence="5">The sequence shown here is derived from an EMBL/GenBank/DDBJ whole genome shotgun (WGS) entry which is preliminary data.</text>
</comment>
<dbReference type="Pfam" id="PF00293">
    <property type="entry name" value="NUDIX"/>
    <property type="match status" value="1"/>
</dbReference>
<comment type="similarity">
    <text evidence="3">Belongs to the Nudix hydrolase family.</text>
</comment>
<evidence type="ECO:0000259" key="4">
    <source>
        <dbReference type="PROSITE" id="PS51462"/>
    </source>
</evidence>
<dbReference type="EMBL" id="LIUT01000001">
    <property type="protein sequence ID" value="KOR87878.1"/>
    <property type="molecule type" value="Genomic_DNA"/>
</dbReference>
<dbReference type="PRINTS" id="PR00502">
    <property type="entry name" value="NUDIXFAMILY"/>
</dbReference>
<proteinExistence type="inferred from homology"/>
<dbReference type="PANTHER" id="PTHR43046">
    <property type="entry name" value="GDP-MANNOSE MANNOSYL HYDROLASE"/>
    <property type="match status" value="1"/>
</dbReference>
<gene>
    <name evidence="5" type="ORF">AM231_01150</name>
</gene>
<reference evidence="6" key="1">
    <citation type="submission" date="2015-08" db="EMBL/GenBank/DDBJ databases">
        <title>Genome sequencing project for genomic taxonomy and phylogenomics of Bacillus-like bacteria.</title>
        <authorList>
            <person name="Liu B."/>
            <person name="Wang J."/>
            <person name="Zhu Y."/>
            <person name="Liu G."/>
            <person name="Chen Q."/>
            <person name="Chen Z."/>
            <person name="Lan J."/>
            <person name="Che J."/>
            <person name="Ge C."/>
            <person name="Shi H."/>
            <person name="Pan Z."/>
            <person name="Liu X."/>
        </authorList>
    </citation>
    <scope>NUCLEOTIDE SEQUENCE [LARGE SCALE GENOMIC DNA]</scope>
    <source>
        <strain evidence="6">FJAT-22460</strain>
    </source>
</reference>
<dbReference type="InterPro" id="IPR020476">
    <property type="entry name" value="Nudix_hydrolase"/>
</dbReference>
<dbReference type="SUPFAM" id="SSF55811">
    <property type="entry name" value="Nudix"/>
    <property type="match status" value="1"/>
</dbReference>
<dbReference type="PROSITE" id="PS51462">
    <property type="entry name" value="NUDIX"/>
    <property type="match status" value="1"/>
</dbReference>
<evidence type="ECO:0000256" key="2">
    <source>
        <dbReference type="ARBA" id="ARBA00022801"/>
    </source>
</evidence>
<dbReference type="InterPro" id="IPR015797">
    <property type="entry name" value="NUDIX_hydrolase-like_dom_sf"/>
</dbReference>
<evidence type="ECO:0000313" key="5">
    <source>
        <dbReference type="EMBL" id="KOR87878.1"/>
    </source>
</evidence>
<dbReference type="InterPro" id="IPR000086">
    <property type="entry name" value="NUDIX_hydrolase_dom"/>
</dbReference>
<dbReference type="InterPro" id="IPR020084">
    <property type="entry name" value="NUDIX_hydrolase_CS"/>
</dbReference>
<dbReference type="PATRIC" id="fig|1705565.3.peg.2073"/>
<evidence type="ECO:0000256" key="3">
    <source>
        <dbReference type="RuleBase" id="RU003476"/>
    </source>
</evidence>
<dbReference type="OrthoDB" id="9787880at2"/>
<sequence length="148" mass="16494">MNSLLQVRVTGILIEDERILLVKQSVSAERGWSLPGGRVEQGETLEEAMIREIQEETGLIIEVTKLLYLCDKPDSSQSLLHITFLLERLAGELRLPSNEYDLNPIGDVAMIPIRDLTAYGFSEKFMTIVLNGFPEAGSYQGLKSQIGL</sequence>